<dbReference type="InterPro" id="IPR036770">
    <property type="entry name" value="Ankyrin_rpt-contain_sf"/>
</dbReference>
<keyword evidence="2 3" id="KW-0040">ANK repeat</keyword>
<feature type="compositionally biased region" description="Basic and acidic residues" evidence="4">
    <location>
        <begin position="110"/>
        <end position="163"/>
    </location>
</feature>
<dbReference type="OMA" id="ERMIDGP"/>
<feature type="compositionally biased region" description="Polar residues" evidence="4">
    <location>
        <begin position="196"/>
        <end position="208"/>
    </location>
</feature>
<dbReference type="PANTHER" id="PTHR24173">
    <property type="entry name" value="ANKYRIN REPEAT CONTAINING"/>
    <property type="match status" value="1"/>
</dbReference>
<evidence type="ECO:0000313" key="6">
    <source>
        <dbReference type="Proteomes" id="UP000008837"/>
    </source>
</evidence>
<dbReference type="Gene3D" id="1.25.40.20">
    <property type="entry name" value="Ankyrin repeat-containing domain"/>
    <property type="match status" value="1"/>
</dbReference>
<reference evidence="5 6" key="1">
    <citation type="journal article" date="2007" name="Proc. Natl. Acad. Sci. U.S.A.">
        <title>Dandruff-associated Malassezia genomes reveal convergent and divergent virulence traits shared with plant and human fungal pathogens.</title>
        <authorList>
            <person name="Xu J."/>
            <person name="Saunders C.W."/>
            <person name="Hu P."/>
            <person name="Grant R.A."/>
            <person name="Boekhout T."/>
            <person name="Kuramae E.E."/>
            <person name="Kronstad J.W."/>
            <person name="Deangelis Y.M."/>
            <person name="Reeder N.L."/>
            <person name="Johnstone K.R."/>
            <person name="Leland M."/>
            <person name="Fieno A.M."/>
            <person name="Begley W.M."/>
            <person name="Sun Y."/>
            <person name="Lacey M.P."/>
            <person name="Chaudhary T."/>
            <person name="Keough T."/>
            <person name="Chu L."/>
            <person name="Sears R."/>
            <person name="Yuan B."/>
            <person name="Dawson T.L.Jr."/>
        </authorList>
    </citation>
    <scope>NUCLEOTIDE SEQUENCE [LARGE SCALE GENOMIC DNA]</scope>
    <source>
        <strain evidence="6">ATCC MYA-4612 / CBS 7966</strain>
    </source>
</reference>
<comment type="caution">
    <text evidence="5">The sequence shown here is derived from an EMBL/GenBank/DDBJ whole genome shotgun (WGS) entry which is preliminary data.</text>
</comment>
<protein>
    <submittedName>
        <fullName evidence="5">Uncharacterized protein</fullName>
    </submittedName>
</protein>
<dbReference type="SUPFAM" id="SSF48403">
    <property type="entry name" value="Ankyrin repeat"/>
    <property type="match status" value="1"/>
</dbReference>
<gene>
    <name evidence="5" type="ORF">MGL_2831</name>
</gene>
<dbReference type="SMART" id="SM00248">
    <property type="entry name" value="ANK"/>
    <property type="match status" value="2"/>
</dbReference>
<feature type="repeat" description="ANK" evidence="3">
    <location>
        <begin position="77"/>
        <end position="109"/>
    </location>
</feature>
<sequence length="225" mass="25037">MSLTDTQLDDVLWSARAGDVEAWNEIINQVDIHVALSASNDMGNSALHYAAANGHLDLLQQVLPETNLDMLLSRNEAGNTPLHWAAFNGHLEVAESLVDRIEALETQDEPSARRLREQEDRREHERHAEKNKDTEGESEDARKAELAHHDELQSERALWDVRNKAGRGPMSEAQMSDREDVVQMLLRHLSGEKRTQNSTDAGSASESAPTVDVESRTGKLSVSDT</sequence>
<dbReference type="PROSITE" id="PS50088">
    <property type="entry name" value="ANK_REPEAT"/>
    <property type="match status" value="2"/>
</dbReference>
<dbReference type="STRING" id="425265.A8Q5Y7"/>
<feature type="region of interest" description="Disordered" evidence="4">
    <location>
        <begin position="104"/>
        <end position="225"/>
    </location>
</feature>
<dbReference type="PROSITE" id="PS50297">
    <property type="entry name" value="ANK_REP_REGION"/>
    <property type="match status" value="2"/>
</dbReference>
<dbReference type="VEuPathDB" id="FungiDB:MGL_2831"/>
<evidence type="ECO:0000256" key="3">
    <source>
        <dbReference type="PROSITE-ProRule" id="PRU00023"/>
    </source>
</evidence>
<keyword evidence="1" id="KW-0677">Repeat</keyword>
<dbReference type="KEGG" id="mgl:MGL_2831"/>
<proteinExistence type="predicted"/>
<evidence type="ECO:0000256" key="2">
    <source>
        <dbReference type="ARBA" id="ARBA00023043"/>
    </source>
</evidence>
<dbReference type="PANTHER" id="PTHR24173:SF74">
    <property type="entry name" value="ANKYRIN REPEAT DOMAIN-CONTAINING PROTEIN 16"/>
    <property type="match status" value="1"/>
</dbReference>
<dbReference type="AlphaFoldDB" id="A8Q5Y7"/>
<evidence type="ECO:0000313" key="5">
    <source>
        <dbReference type="EMBL" id="EDP42631.1"/>
    </source>
</evidence>
<evidence type="ECO:0000256" key="1">
    <source>
        <dbReference type="ARBA" id="ARBA00022737"/>
    </source>
</evidence>
<dbReference type="EMBL" id="AAYY01000010">
    <property type="protein sequence ID" value="EDP42631.1"/>
    <property type="molecule type" value="Genomic_DNA"/>
</dbReference>
<accession>A8Q5Y7</accession>
<dbReference type="RefSeq" id="XP_001729845.1">
    <property type="nucleotide sequence ID" value="XM_001729793.1"/>
</dbReference>
<organism evidence="5 6">
    <name type="scientific">Malassezia globosa (strain ATCC MYA-4612 / CBS 7966)</name>
    <name type="common">Dandruff-associated fungus</name>
    <dbReference type="NCBI Taxonomy" id="425265"/>
    <lineage>
        <taxon>Eukaryota</taxon>
        <taxon>Fungi</taxon>
        <taxon>Dikarya</taxon>
        <taxon>Basidiomycota</taxon>
        <taxon>Ustilaginomycotina</taxon>
        <taxon>Malasseziomycetes</taxon>
        <taxon>Malasseziales</taxon>
        <taxon>Malasseziaceae</taxon>
        <taxon>Malassezia</taxon>
    </lineage>
</organism>
<dbReference type="InParanoid" id="A8Q5Y7"/>
<dbReference type="OrthoDB" id="10057496at2759"/>
<feature type="repeat" description="ANK" evidence="3">
    <location>
        <begin position="42"/>
        <end position="75"/>
    </location>
</feature>
<dbReference type="Proteomes" id="UP000008837">
    <property type="component" value="Unassembled WGS sequence"/>
</dbReference>
<keyword evidence="6" id="KW-1185">Reference proteome</keyword>
<name>A8Q5Y7_MALGO</name>
<evidence type="ECO:0000256" key="4">
    <source>
        <dbReference type="SAM" id="MobiDB-lite"/>
    </source>
</evidence>
<dbReference type="InterPro" id="IPR002110">
    <property type="entry name" value="Ankyrin_rpt"/>
</dbReference>
<dbReference type="Pfam" id="PF12796">
    <property type="entry name" value="Ank_2"/>
    <property type="match status" value="1"/>
</dbReference>
<dbReference type="GeneID" id="5854152"/>